<dbReference type="InterPro" id="IPR036188">
    <property type="entry name" value="FAD/NAD-bd_sf"/>
</dbReference>
<dbReference type="GO" id="GO:0008812">
    <property type="term" value="F:choline dehydrogenase activity"/>
    <property type="evidence" value="ECO:0007669"/>
    <property type="project" value="UniProtKB-UniRule"/>
</dbReference>
<proteinExistence type="inferred from homology"/>
<gene>
    <name evidence="12" type="primary">betA</name>
    <name evidence="12" type="ORF">JKG68_25415</name>
</gene>
<evidence type="ECO:0000313" key="12">
    <source>
        <dbReference type="EMBL" id="MBL0407268.1"/>
    </source>
</evidence>
<dbReference type="PIRSF" id="PIRSF000137">
    <property type="entry name" value="Alcohol_oxidase"/>
    <property type="match status" value="1"/>
</dbReference>
<keyword evidence="5 12" id="KW-0560">Oxidoreductase</keyword>
<dbReference type="EMBL" id="JAEQMY010000071">
    <property type="protein sequence ID" value="MBL0407268.1"/>
    <property type="molecule type" value="Genomic_DNA"/>
</dbReference>
<evidence type="ECO:0000256" key="7">
    <source>
        <dbReference type="PIRSR" id="PIRSR000137-2"/>
    </source>
</evidence>
<protein>
    <recommendedName>
        <fullName evidence="6 9">Choline dehydrogenase</fullName>
        <ecNumber evidence="6 9">1.1.99.1</ecNumber>
    </recommendedName>
</protein>
<comment type="caution">
    <text evidence="12">The sequence shown here is derived from an EMBL/GenBank/DDBJ whole genome shotgun (WGS) entry which is preliminary data.</text>
</comment>
<reference evidence="12" key="1">
    <citation type="submission" date="2021-01" db="EMBL/GenBank/DDBJ databases">
        <title>Microvirga sp.</title>
        <authorList>
            <person name="Kim M.K."/>
        </authorList>
    </citation>
    <scope>NUCLEOTIDE SEQUENCE</scope>
    <source>
        <strain evidence="12">5420S-16</strain>
    </source>
</reference>
<evidence type="ECO:0000256" key="8">
    <source>
        <dbReference type="RuleBase" id="RU003968"/>
    </source>
</evidence>
<dbReference type="Pfam" id="PF00732">
    <property type="entry name" value="GMC_oxred_N"/>
    <property type="match status" value="1"/>
</dbReference>
<feature type="binding site" evidence="7">
    <location>
        <begin position="96"/>
        <end position="99"/>
    </location>
    <ligand>
        <name>FAD</name>
        <dbReference type="ChEBI" id="CHEBI:57692"/>
    </ligand>
</feature>
<dbReference type="GO" id="GO:0050660">
    <property type="term" value="F:flavin adenine dinucleotide binding"/>
    <property type="evidence" value="ECO:0007669"/>
    <property type="project" value="InterPro"/>
</dbReference>
<dbReference type="AlphaFoldDB" id="A0A936Z9V4"/>
<accession>A0A936Z9V4</accession>
<comment type="similarity">
    <text evidence="2 8">Belongs to the GMC oxidoreductase family.</text>
</comment>
<dbReference type="Proteomes" id="UP000605848">
    <property type="component" value="Unassembled WGS sequence"/>
</dbReference>
<dbReference type="PANTHER" id="PTHR11552:SF147">
    <property type="entry name" value="CHOLINE DEHYDROGENASE, MITOCHONDRIAL"/>
    <property type="match status" value="1"/>
</dbReference>
<name>A0A936Z9V4_9HYPH</name>
<organism evidence="12 13">
    <name type="scientific">Microvirga aerilata</name>
    <dbReference type="NCBI Taxonomy" id="670292"/>
    <lineage>
        <taxon>Bacteria</taxon>
        <taxon>Pseudomonadati</taxon>
        <taxon>Pseudomonadota</taxon>
        <taxon>Alphaproteobacteria</taxon>
        <taxon>Hyphomicrobiales</taxon>
        <taxon>Methylobacteriaceae</taxon>
        <taxon>Microvirga</taxon>
    </lineage>
</organism>
<dbReference type="NCBIfam" id="TIGR01810">
    <property type="entry name" value="betA"/>
    <property type="match status" value="1"/>
</dbReference>
<dbReference type="InterPro" id="IPR011533">
    <property type="entry name" value="BetA"/>
</dbReference>
<evidence type="ECO:0000259" key="10">
    <source>
        <dbReference type="PROSITE" id="PS00623"/>
    </source>
</evidence>
<evidence type="ECO:0000256" key="9">
    <source>
        <dbReference type="RuleBase" id="RU003969"/>
    </source>
</evidence>
<evidence type="ECO:0000256" key="1">
    <source>
        <dbReference type="ARBA" id="ARBA00001974"/>
    </source>
</evidence>
<feature type="domain" description="Glucose-methanol-choline oxidoreductase N-terminal" evidence="11">
    <location>
        <begin position="257"/>
        <end position="271"/>
    </location>
</feature>
<evidence type="ECO:0000256" key="6">
    <source>
        <dbReference type="NCBIfam" id="TIGR01810"/>
    </source>
</evidence>
<dbReference type="Pfam" id="PF05199">
    <property type="entry name" value="GMC_oxred_C"/>
    <property type="match status" value="1"/>
</dbReference>
<keyword evidence="13" id="KW-1185">Reference proteome</keyword>
<dbReference type="PANTHER" id="PTHR11552">
    <property type="entry name" value="GLUCOSE-METHANOL-CHOLINE GMC OXIDOREDUCTASE"/>
    <property type="match status" value="1"/>
</dbReference>
<feature type="domain" description="Glucose-methanol-choline oxidoreductase N-terminal" evidence="10">
    <location>
        <begin position="86"/>
        <end position="109"/>
    </location>
</feature>
<dbReference type="PROSITE" id="PS00623">
    <property type="entry name" value="GMC_OXRED_1"/>
    <property type="match status" value="1"/>
</dbReference>
<feature type="binding site" evidence="7">
    <location>
        <position position="88"/>
    </location>
    <ligand>
        <name>FAD</name>
        <dbReference type="ChEBI" id="CHEBI:57692"/>
    </ligand>
</feature>
<dbReference type="SUPFAM" id="SSF51905">
    <property type="entry name" value="FAD/NAD(P)-binding domain"/>
    <property type="match status" value="1"/>
</dbReference>
<dbReference type="SUPFAM" id="SSF54373">
    <property type="entry name" value="FAD-linked reductases, C-terminal domain"/>
    <property type="match status" value="1"/>
</dbReference>
<dbReference type="Gene3D" id="3.50.50.60">
    <property type="entry name" value="FAD/NAD(P)-binding domain"/>
    <property type="match status" value="1"/>
</dbReference>
<feature type="binding site" evidence="7">
    <location>
        <position position="222"/>
    </location>
    <ligand>
        <name>FAD</name>
        <dbReference type="ChEBI" id="CHEBI:57692"/>
    </ligand>
</feature>
<evidence type="ECO:0000256" key="5">
    <source>
        <dbReference type="ARBA" id="ARBA00023002"/>
    </source>
</evidence>
<evidence type="ECO:0000259" key="11">
    <source>
        <dbReference type="PROSITE" id="PS00624"/>
    </source>
</evidence>
<evidence type="ECO:0000256" key="2">
    <source>
        <dbReference type="ARBA" id="ARBA00010790"/>
    </source>
</evidence>
<dbReference type="InterPro" id="IPR007867">
    <property type="entry name" value="GMC_OxRtase_C"/>
</dbReference>
<comment type="catalytic activity">
    <reaction evidence="9">
        <text>choline + A = betaine aldehyde + AH2</text>
        <dbReference type="Rhea" id="RHEA:17433"/>
        <dbReference type="ChEBI" id="CHEBI:13193"/>
        <dbReference type="ChEBI" id="CHEBI:15354"/>
        <dbReference type="ChEBI" id="CHEBI:15710"/>
        <dbReference type="ChEBI" id="CHEBI:17499"/>
        <dbReference type="EC" id="1.1.99.1"/>
    </reaction>
</comment>
<evidence type="ECO:0000313" key="13">
    <source>
        <dbReference type="Proteomes" id="UP000605848"/>
    </source>
</evidence>
<comment type="cofactor">
    <cofactor evidence="1 7">
        <name>FAD</name>
        <dbReference type="ChEBI" id="CHEBI:57692"/>
    </cofactor>
</comment>
<dbReference type="EC" id="1.1.99.1" evidence="6 9"/>
<dbReference type="GO" id="GO:0016020">
    <property type="term" value="C:membrane"/>
    <property type="evidence" value="ECO:0007669"/>
    <property type="project" value="TreeGrafter"/>
</dbReference>
<keyword evidence="3 8" id="KW-0285">Flavoprotein</keyword>
<dbReference type="GO" id="GO:0019285">
    <property type="term" value="P:glycine betaine biosynthetic process from choline"/>
    <property type="evidence" value="ECO:0007669"/>
    <property type="project" value="UniProtKB-UniRule"/>
</dbReference>
<dbReference type="InterPro" id="IPR000172">
    <property type="entry name" value="GMC_OxRdtase_N"/>
</dbReference>
<sequence length="625" mass="69781">MASRDLETFDFVIIGAGSAGSVLANRLSVDGHTTVLVLEFGGSDRSMLIQMPAALSIPMNMARYNWQYETEPEPHLNGRRLHCPRGKVIGGSSSINGLVYVRGNPLDFERWEEGAEGWGYRHVLSYFQRAEARQEGGDAWRGSSGPLATRYGRVENPLYTAFVEAAQQAGYPATKDINGEQQEGFGRMDMTVRNGVRWSAADAYLKPAMRRPNLTVRTYALVTRILFEGTRAVGVGYLQANTEYEGRAGREIILSGGPINSPHLLKLSGVGPAEELTALGIDVVHHLPGVGENLQDYLEFYFQIACTQPITLYSQRSLTSKARIVARWLMRRDGLGATNHFETCGFIRSRAGIRYPYIQYHFLPLAVTYDGKGLASEHGFQAHVGPMRSKSRGFVRLKSSNPRDYPRIRFNYISHEDDWIEMRACVRLTREIFAQTAFDPYRGREIQPGAHVRTDAEIDAFIREKVESAYHPSFSCRMGRSSNPMAVVDPETRVIGLEGLRVVDSSIMPSITTGNLNAPTIMIGRRRPTIFSVSPSLQPRTRAITWRRIGPQRSVECLSSYLATTSGASCQPRELQVNQASATVPSRPRRAGHWVRLKDFTRRVWPLLLLARLMSLGLGSVLSRP</sequence>
<dbReference type="NCBIfam" id="NF002550">
    <property type="entry name" value="PRK02106.1"/>
    <property type="match status" value="1"/>
</dbReference>
<dbReference type="Gene3D" id="3.30.560.10">
    <property type="entry name" value="Glucose Oxidase, domain 3"/>
    <property type="match status" value="1"/>
</dbReference>
<dbReference type="PROSITE" id="PS00624">
    <property type="entry name" value="GMC_OXRED_2"/>
    <property type="match status" value="1"/>
</dbReference>
<evidence type="ECO:0000256" key="4">
    <source>
        <dbReference type="ARBA" id="ARBA00022827"/>
    </source>
</evidence>
<dbReference type="InterPro" id="IPR012132">
    <property type="entry name" value="GMC_OxRdtase"/>
</dbReference>
<evidence type="ECO:0000256" key="3">
    <source>
        <dbReference type="ARBA" id="ARBA00022630"/>
    </source>
</evidence>
<comment type="pathway">
    <text evidence="9">Amine and polyamine biosynthesis; betaine biosynthesis via choline pathway; betaine aldehyde from choline (cytochrome c reductase route): step 1/1.</text>
</comment>
<keyword evidence="4 7" id="KW-0274">FAD</keyword>